<organism evidence="2 3">
    <name type="scientific">Bos mutus</name>
    <name type="common">wild yak</name>
    <dbReference type="NCBI Taxonomy" id="72004"/>
    <lineage>
        <taxon>Eukaryota</taxon>
        <taxon>Metazoa</taxon>
        <taxon>Chordata</taxon>
        <taxon>Craniata</taxon>
        <taxon>Vertebrata</taxon>
        <taxon>Euteleostomi</taxon>
        <taxon>Mammalia</taxon>
        <taxon>Eutheria</taxon>
        <taxon>Laurasiatheria</taxon>
        <taxon>Artiodactyla</taxon>
        <taxon>Ruminantia</taxon>
        <taxon>Pecora</taxon>
        <taxon>Bovidae</taxon>
        <taxon>Bovinae</taxon>
        <taxon>Bos</taxon>
    </lineage>
</organism>
<feature type="region of interest" description="Disordered" evidence="1">
    <location>
        <begin position="1"/>
        <end position="34"/>
    </location>
</feature>
<dbReference type="Proteomes" id="UP000011080">
    <property type="component" value="Unassembled WGS sequence"/>
</dbReference>
<sequence length="71" mass="8183">QRDTRKAQAQRKDQLRTQPAISHLQAKRKASRKNQPVDALLLDFQLPELREINYCLATLSVEFCYGSPSKL</sequence>
<name>L8IIT0_9CETA</name>
<protein>
    <submittedName>
        <fullName evidence="2">Uncharacterized protein</fullName>
    </submittedName>
</protein>
<accession>L8IIT0</accession>
<proteinExistence type="predicted"/>
<gene>
    <name evidence="2" type="ORF">M91_04080</name>
</gene>
<reference evidence="2 3" key="1">
    <citation type="journal article" date="2012" name="Nat. Genet.">
        <title>The yak genome and adaptation to life at high altitude.</title>
        <authorList>
            <person name="Qiu Q."/>
            <person name="Zhang G."/>
            <person name="Ma T."/>
            <person name="Qian W."/>
            <person name="Wang J."/>
            <person name="Ye Z."/>
            <person name="Cao C."/>
            <person name="Hu Q."/>
            <person name="Kim J."/>
            <person name="Larkin D.M."/>
            <person name="Auvil L."/>
            <person name="Capitanu B."/>
            <person name="Ma J."/>
            <person name="Lewin H.A."/>
            <person name="Qian X."/>
            <person name="Lang Y."/>
            <person name="Zhou R."/>
            <person name="Wang L."/>
            <person name="Wang K."/>
            <person name="Xia J."/>
            <person name="Liao S."/>
            <person name="Pan S."/>
            <person name="Lu X."/>
            <person name="Hou H."/>
            <person name="Wang Y."/>
            <person name="Zang X."/>
            <person name="Yin Y."/>
            <person name="Ma H."/>
            <person name="Zhang J."/>
            <person name="Wang Z."/>
            <person name="Zhang Y."/>
            <person name="Zhang D."/>
            <person name="Yonezawa T."/>
            <person name="Hasegawa M."/>
            <person name="Zhong Y."/>
            <person name="Liu W."/>
            <person name="Zhang Y."/>
            <person name="Huang Z."/>
            <person name="Zhang S."/>
            <person name="Long R."/>
            <person name="Yang H."/>
            <person name="Wang J."/>
            <person name="Lenstra J.A."/>
            <person name="Cooper D.N."/>
            <person name="Wu Y."/>
            <person name="Wang J."/>
            <person name="Shi P."/>
            <person name="Wang J."/>
            <person name="Liu J."/>
        </authorList>
    </citation>
    <scope>NUCLEOTIDE SEQUENCE [LARGE SCALE GENOMIC DNA]</scope>
    <source>
        <strain evidence="3">yakQH1</strain>
    </source>
</reference>
<feature type="compositionally biased region" description="Basic and acidic residues" evidence="1">
    <location>
        <begin position="1"/>
        <end position="15"/>
    </location>
</feature>
<dbReference type="AlphaFoldDB" id="L8IIT0"/>
<evidence type="ECO:0000313" key="2">
    <source>
        <dbReference type="EMBL" id="ELR55429.1"/>
    </source>
</evidence>
<feature type="non-terminal residue" evidence="2">
    <location>
        <position position="1"/>
    </location>
</feature>
<evidence type="ECO:0000313" key="3">
    <source>
        <dbReference type="Proteomes" id="UP000011080"/>
    </source>
</evidence>
<dbReference type="EMBL" id="JH881270">
    <property type="protein sequence ID" value="ELR55429.1"/>
    <property type="molecule type" value="Genomic_DNA"/>
</dbReference>
<evidence type="ECO:0000256" key="1">
    <source>
        <dbReference type="SAM" id="MobiDB-lite"/>
    </source>
</evidence>
<feature type="non-terminal residue" evidence="2">
    <location>
        <position position="71"/>
    </location>
</feature>